<protein>
    <submittedName>
        <fullName evidence="1">Unannotated protein</fullName>
    </submittedName>
</protein>
<name>A0A6J6UPD9_9ZZZZ</name>
<dbReference type="AlphaFoldDB" id="A0A6J6UPD9"/>
<dbReference type="EMBL" id="CAEZZK010000107">
    <property type="protein sequence ID" value="CAB4760367.1"/>
    <property type="molecule type" value="Genomic_DNA"/>
</dbReference>
<proteinExistence type="predicted"/>
<gene>
    <name evidence="1" type="ORF">UFOPK2855_00634</name>
</gene>
<organism evidence="1">
    <name type="scientific">freshwater metagenome</name>
    <dbReference type="NCBI Taxonomy" id="449393"/>
    <lineage>
        <taxon>unclassified sequences</taxon>
        <taxon>metagenomes</taxon>
        <taxon>ecological metagenomes</taxon>
    </lineage>
</organism>
<sequence length="473" mass="53620">MSSNSKEIAKLKKKYLKSLTTRIFFRNRSLVLNYLPAPLSVWILRRGLIKSDYKLKRESYKFFALSSRAYGARKLHKCDRLLRIATGLLGSNFPKSYRNLLRKAISLTIKNASDRVSNSTSILIATKELELRTFDATSWYQLSRGLFCLGYFRAAWVARENSLDLSIDEGSKQNSSPTAVRRAVEGHLERLNLDSAENILTSTNVLTLKTISSFRESLRWFKGNFTKNRVGDPGASLADGASKDLFGLLVNGKTVALVGPGQPRGEYGNEIDASEIVARIKFPGSAYLLDYRLFGKRCDISQYPNLCPLRELANLSSYEFFDDLRLIVTGEANSSPIRNIPVYSENQELPMYRTTATSGMRLLVSLIRQGPRSLKVFGYDFYSAREPYNLGMKSFYEMDAWKMGDGYLFGTNADFPKTDITVNFGDHDPVSNFCFAQNLYKAGLFDIEPYGKSILELTPYQYVERLEEMLGDW</sequence>
<reference evidence="1" key="1">
    <citation type="submission" date="2020-05" db="EMBL/GenBank/DDBJ databases">
        <authorList>
            <person name="Chiriac C."/>
            <person name="Salcher M."/>
            <person name="Ghai R."/>
            <person name="Kavagutti S V."/>
        </authorList>
    </citation>
    <scope>NUCLEOTIDE SEQUENCE</scope>
</reference>
<evidence type="ECO:0000313" key="1">
    <source>
        <dbReference type="EMBL" id="CAB4760367.1"/>
    </source>
</evidence>
<accession>A0A6J6UPD9</accession>